<reference evidence="5" key="1">
    <citation type="submission" date="2023-03" db="EMBL/GenBank/DDBJ databases">
        <title>Massive genome expansion in bonnet fungi (Mycena s.s.) driven by repeated elements and novel gene families across ecological guilds.</title>
        <authorList>
            <consortium name="Lawrence Berkeley National Laboratory"/>
            <person name="Harder C.B."/>
            <person name="Miyauchi S."/>
            <person name="Viragh M."/>
            <person name="Kuo A."/>
            <person name="Thoen E."/>
            <person name="Andreopoulos B."/>
            <person name="Lu D."/>
            <person name="Skrede I."/>
            <person name="Drula E."/>
            <person name="Henrissat B."/>
            <person name="Morin E."/>
            <person name="Kohler A."/>
            <person name="Barry K."/>
            <person name="LaButti K."/>
            <person name="Morin E."/>
            <person name="Salamov A."/>
            <person name="Lipzen A."/>
            <person name="Mereny Z."/>
            <person name="Hegedus B."/>
            <person name="Baldrian P."/>
            <person name="Stursova M."/>
            <person name="Weitz H."/>
            <person name="Taylor A."/>
            <person name="Grigoriev I.V."/>
            <person name="Nagy L.G."/>
            <person name="Martin F."/>
            <person name="Kauserud H."/>
        </authorList>
    </citation>
    <scope>NUCLEOTIDE SEQUENCE</scope>
    <source>
        <strain evidence="5">CBHHK002</strain>
    </source>
</reference>
<dbReference type="InterPro" id="IPR002018">
    <property type="entry name" value="CarbesteraseB"/>
</dbReference>
<dbReference type="InterPro" id="IPR019826">
    <property type="entry name" value="Carboxylesterase_B_AS"/>
</dbReference>
<dbReference type="InterPro" id="IPR050309">
    <property type="entry name" value="Type-B_Carboxylest/Lipase"/>
</dbReference>
<dbReference type="PROSITE" id="PS00941">
    <property type="entry name" value="CARBOXYLESTERASE_B_2"/>
    <property type="match status" value="1"/>
</dbReference>
<proteinExistence type="inferred from homology"/>
<dbReference type="PANTHER" id="PTHR11559">
    <property type="entry name" value="CARBOXYLESTERASE"/>
    <property type="match status" value="1"/>
</dbReference>
<feature type="chain" id="PRO_5041778870" description="Carboxylic ester hydrolase" evidence="3">
    <location>
        <begin position="23"/>
        <end position="547"/>
    </location>
</feature>
<comment type="similarity">
    <text evidence="1 3">Belongs to the type-B carboxylesterase/lipase family.</text>
</comment>
<gene>
    <name evidence="5" type="ORF">DFH08DRAFT_902364</name>
</gene>
<evidence type="ECO:0000256" key="2">
    <source>
        <dbReference type="ARBA" id="ARBA00022801"/>
    </source>
</evidence>
<evidence type="ECO:0000313" key="5">
    <source>
        <dbReference type="EMBL" id="KAJ7306195.1"/>
    </source>
</evidence>
<evidence type="ECO:0000313" key="6">
    <source>
        <dbReference type="Proteomes" id="UP001218218"/>
    </source>
</evidence>
<dbReference type="EC" id="3.1.1.-" evidence="3"/>
<accession>A0AAD6Z371</accession>
<evidence type="ECO:0000259" key="4">
    <source>
        <dbReference type="Pfam" id="PF00135"/>
    </source>
</evidence>
<dbReference type="PROSITE" id="PS00122">
    <property type="entry name" value="CARBOXYLESTERASE_B_1"/>
    <property type="match status" value="1"/>
</dbReference>
<sequence length="547" mass="59275">MLLQDSFKFLLFTLSLLPSTLGSSGPIVNTSTGSYIGVHDAQNNVDVFKGIRFASPPKRFTPAAPIATAPDGLQSAVAFGADCPQPPLLETGGVAIGPPLQAANQSEDCLFLNIWRPASTSIGEKLPIQVYLHGGGYFEGSGSEWNGTGLVRRSISTNKPIIFITFNYRLGVLGFIGSAQAPNSALNVGLQDQRDALRWIQDNAANFGGDGSRVTISGESAGAGGVHMHYLFPDSRKTFRAGISSSGTSQVLATVPCEWHDRPGGGYTILSNITGCGSGPASFKCLQDLPFDTFWPLALSTYQPPVGNQPPWSMTCKGPQGSFIDEYPAKKALDGDFLNLPIITGTNLNEGNLLIGASLLDLSPQPPIDEENSILSGFIAGQSIRNVSQDTITRLLGLYAHPERVSNSTLYDRAAEFFNDNGFLAPQRQFLKVASAKQDVWAYSFQQRIPGFPAFLGVFHSNDLYYLDIGSNPVPAQKLVTQMQDFYISFVNDLNPGTFWPKYAEESKIVMRLLDGNVGPIVDTLRRNQTDFLSQFEVMEEFGRFGL</sequence>
<keyword evidence="3" id="KW-0732">Signal</keyword>
<evidence type="ECO:0000256" key="1">
    <source>
        <dbReference type="ARBA" id="ARBA00005964"/>
    </source>
</evidence>
<comment type="caution">
    <text evidence="5">The sequence shown here is derived from an EMBL/GenBank/DDBJ whole genome shotgun (WGS) entry which is preliminary data.</text>
</comment>
<feature type="signal peptide" evidence="3">
    <location>
        <begin position="1"/>
        <end position="22"/>
    </location>
</feature>
<name>A0AAD6Z371_9AGAR</name>
<keyword evidence="2 3" id="KW-0378">Hydrolase</keyword>
<dbReference type="SUPFAM" id="SSF53474">
    <property type="entry name" value="alpha/beta-Hydrolases"/>
    <property type="match status" value="1"/>
</dbReference>
<dbReference type="EMBL" id="JARIHO010000094">
    <property type="protein sequence ID" value="KAJ7306195.1"/>
    <property type="molecule type" value="Genomic_DNA"/>
</dbReference>
<keyword evidence="6" id="KW-1185">Reference proteome</keyword>
<dbReference type="Gene3D" id="3.40.50.1820">
    <property type="entry name" value="alpha/beta hydrolase"/>
    <property type="match status" value="1"/>
</dbReference>
<protein>
    <recommendedName>
        <fullName evidence="3">Carboxylic ester hydrolase</fullName>
        <ecNumber evidence="3">3.1.1.-</ecNumber>
    </recommendedName>
</protein>
<dbReference type="GO" id="GO:0016787">
    <property type="term" value="F:hydrolase activity"/>
    <property type="evidence" value="ECO:0007669"/>
    <property type="project" value="UniProtKB-KW"/>
</dbReference>
<dbReference type="Proteomes" id="UP001218218">
    <property type="component" value="Unassembled WGS sequence"/>
</dbReference>
<evidence type="ECO:0000256" key="3">
    <source>
        <dbReference type="RuleBase" id="RU361235"/>
    </source>
</evidence>
<dbReference type="Pfam" id="PF00135">
    <property type="entry name" value="COesterase"/>
    <property type="match status" value="1"/>
</dbReference>
<feature type="domain" description="Carboxylesterase type B" evidence="4">
    <location>
        <begin position="26"/>
        <end position="531"/>
    </location>
</feature>
<dbReference type="InterPro" id="IPR019819">
    <property type="entry name" value="Carboxylesterase_B_CS"/>
</dbReference>
<dbReference type="InterPro" id="IPR029058">
    <property type="entry name" value="AB_hydrolase_fold"/>
</dbReference>
<dbReference type="AlphaFoldDB" id="A0AAD6Z371"/>
<organism evidence="5 6">
    <name type="scientific">Mycena albidolilacea</name>
    <dbReference type="NCBI Taxonomy" id="1033008"/>
    <lineage>
        <taxon>Eukaryota</taxon>
        <taxon>Fungi</taxon>
        <taxon>Dikarya</taxon>
        <taxon>Basidiomycota</taxon>
        <taxon>Agaricomycotina</taxon>
        <taxon>Agaricomycetes</taxon>
        <taxon>Agaricomycetidae</taxon>
        <taxon>Agaricales</taxon>
        <taxon>Marasmiineae</taxon>
        <taxon>Mycenaceae</taxon>
        <taxon>Mycena</taxon>
    </lineage>
</organism>